<organism evidence="2 3">
    <name type="scientific">Emergomyces africanus</name>
    <dbReference type="NCBI Taxonomy" id="1955775"/>
    <lineage>
        <taxon>Eukaryota</taxon>
        <taxon>Fungi</taxon>
        <taxon>Dikarya</taxon>
        <taxon>Ascomycota</taxon>
        <taxon>Pezizomycotina</taxon>
        <taxon>Eurotiomycetes</taxon>
        <taxon>Eurotiomycetidae</taxon>
        <taxon>Onygenales</taxon>
        <taxon>Ajellomycetaceae</taxon>
        <taxon>Emergomyces</taxon>
    </lineage>
</organism>
<evidence type="ECO:0000313" key="3">
    <source>
        <dbReference type="Proteomes" id="UP000091918"/>
    </source>
</evidence>
<keyword evidence="3" id="KW-1185">Reference proteome</keyword>
<dbReference type="OrthoDB" id="1045822at2759"/>
<gene>
    <name evidence="2" type="ORF">ACJ72_07886</name>
</gene>
<protein>
    <submittedName>
        <fullName evidence="2">Uncharacterized protein</fullName>
    </submittedName>
</protein>
<evidence type="ECO:0000256" key="1">
    <source>
        <dbReference type="SAM" id="MobiDB-lite"/>
    </source>
</evidence>
<sequence length="208" mass="23486">MRPQVQVLIADNSNYEHQNAHNRYSYLDTPAELHAPTFPQQNQPQRHLSLPVNVAEQRPPPPPPDHYVRTHHPLSNVPSIMHHDAPEKPMSSHAHTQSAPPLSEHPAQFAPYADDHLENTTNFNARLDSKASPFPQPPPSIAFSPSHDQFANKPPSAAQEQERRREKDLVIVPDNNPLESHISSPKYKPPPSNQFTTRPPLLFRITTV</sequence>
<proteinExistence type="predicted"/>
<dbReference type="AlphaFoldDB" id="A0A1B7NLU5"/>
<accession>A0A1B7NLU5</accession>
<dbReference type="Proteomes" id="UP000091918">
    <property type="component" value="Unassembled WGS sequence"/>
</dbReference>
<comment type="caution">
    <text evidence="2">The sequence shown here is derived from an EMBL/GenBank/DDBJ whole genome shotgun (WGS) entry which is preliminary data.</text>
</comment>
<name>A0A1B7NLU5_9EURO</name>
<feature type="region of interest" description="Disordered" evidence="1">
    <location>
        <begin position="127"/>
        <end position="199"/>
    </location>
</feature>
<feature type="region of interest" description="Disordered" evidence="1">
    <location>
        <begin position="69"/>
        <end position="108"/>
    </location>
</feature>
<dbReference type="STRING" id="1658172.A0A1B7NLU5"/>
<reference evidence="2 3" key="1">
    <citation type="submission" date="2015-07" db="EMBL/GenBank/DDBJ databases">
        <title>Emmonsia species relationships and genome sequence.</title>
        <authorList>
            <person name="Cuomo C.A."/>
            <person name="Schwartz I.S."/>
            <person name="Kenyon C."/>
            <person name="de Hoog G.S."/>
            <person name="Govender N.P."/>
            <person name="Botha A."/>
            <person name="Moreno L."/>
            <person name="de Vries M."/>
            <person name="Munoz J.F."/>
            <person name="Stielow J.B."/>
        </authorList>
    </citation>
    <scope>NUCLEOTIDE SEQUENCE [LARGE SCALE GENOMIC DNA]</scope>
    <source>
        <strain evidence="2 3">CBS 136260</strain>
    </source>
</reference>
<feature type="compositionally biased region" description="Basic and acidic residues" evidence="1">
    <location>
        <begin position="160"/>
        <end position="169"/>
    </location>
</feature>
<dbReference type="EMBL" id="LGUA01002029">
    <property type="protein sequence ID" value="OAX77811.1"/>
    <property type="molecule type" value="Genomic_DNA"/>
</dbReference>
<evidence type="ECO:0000313" key="2">
    <source>
        <dbReference type="EMBL" id="OAX77811.1"/>
    </source>
</evidence>
<feature type="non-terminal residue" evidence="2">
    <location>
        <position position="1"/>
    </location>
</feature>